<dbReference type="GO" id="GO:0005829">
    <property type="term" value="C:cytosol"/>
    <property type="evidence" value="ECO:0007669"/>
    <property type="project" value="UniProtKB-ARBA"/>
</dbReference>
<reference evidence="8 9" key="1">
    <citation type="submission" date="2015-07" db="EMBL/GenBank/DDBJ databases">
        <title>High-quality genome of monoxenous trypanosomatid Leptomonas pyrrhocoris.</title>
        <authorList>
            <person name="Flegontov P."/>
            <person name="Butenko A."/>
            <person name="Firsov S."/>
            <person name="Vlcek C."/>
            <person name="Logacheva M.D."/>
            <person name="Field M."/>
            <person name="Filatov D."/>
            <person name="Flegontova O."/>
            <person name="Gerasimov E."/>
            <person name="Jackson A.P."/>
            <person name="Kelly S."/>
            <person name="Opperdoes F."/>
            <person name="O'Reilly A."/>
            <person name="Votypka J."/>
            <person name="Yurchenko V."/>
            <person name="Lukes J."/>
        </authorList>
    </citation>
    <scope>NUCLEOTIDE SEQUENCE [LARGE SCALE GENOMIC DNA]</scope>
    <source>
        <strain evidence="8">H10</strain>
    </source>
</reference>
<sequence length="279" mass="31401">MRIVICDTPDKVATYACEYVIKSINDFKPTADRPFVLGLPTGGTPLKTYQKLIIAFREGRVSFKNVVTFNMDEYVGLPQDHPESYHYFMRHNFFDYIDIPEQNRHILNGNAPDLIEECRQYEEKIKAVGGIHLFLAGIGTDGHIAFNEPGSSLYSRTRVKSLNKETIESNARFFDNDPSRVPTMALTVGLRTIMEAQVVMMIATGASKALAVSKCVEGSITHMCTATMLQMHPSAVLCLDDDATLELKVRTARYFKNLLLSEKNLEERQANVKRLSAKL</sequence>
<dbReference type="PROSITE" id="PS01161">
    <property type="entry name" value="GLC_GALNAC_ISOMERASE"/>
    <property type="match status" value="1"/>
</dbReference>
<evidence type="ECO:0000256" key="5">
    <source>
        <dbReference type="ARBA" id="ARBA00049961"/>
    </source>
</evidence>
<dbReference type="Pfam" id="PF01182">
    <property type="entry name" value="Glucosamine_iso"/>
    <property type="match status" value="1"/>
</dbReference>
<evidence type="ECO:0000313" key="8">
    <source>
        <dbReference type="EMBL" id="KPA84963.1"/>
    </source>
</evidence>
<comment type="catalytic activity">
    <reaction evidence="1 6">
        <text>alpha-D-glucosamine 6-phosphate + H2O = beta-D-fructose 6-phosphate + NH4(+)</text>
        <dbReference type="Rhea" id="RHEA:12172"/>
        <dbReference type="ChEBI" id="CHEBI:15377"/>
        <dbReference type="ChEBI" id="CHEBI:28938"/>
        <dbReference type="ChEBI" id="CHEBI:57634"/>
        <dbReference type="ChEBI" id="CHEBI:75989"/>
        <dbReference type="EC" id="3.5.99.6"/>
    </reaction>
</comment>
<comment type="caution">
    <text evidence="8">The sequence shown here is derived from an EMBL/GenBank/DDBJ whole genome shotgun (WGS) entry which is preliminary data.</text>
</comment>
<name>A0A0M9G8P4_LEPPY</name>
<dbReference type="GO" id="GO:0004342">
    <property type="term" value="F:glucosamine-6-phosphate deaminase activity"/>
    <property type="evidence" value="ECO:0007669"/>
    <property type="project" value="UniProtKB-UniRule"/>
</dbReference>
<evidence type="ECO:0000256" key="3">
    <source>
        <dbReference type="ARBA" id="ARBA00022801"/>
    </source>
</evidence>
<comment type="similarity">
    <text evidence="2 6">Belongs to the glucosamine/galactosamine-6-phosphate isomerase family.</text>
</comment>
<gene>
    <name evidence="8" type="ORF">ABB37_01402</name>
</gene>
<dbReference type="PANTHER" id="PTHR11280:SF5">
    <property type="entry name" value="GLUCOSAMINE-6-PHOSPHATE ISOMERASE"/>
    <property type="match status" value="1"/>
</dbReference>
<dbReference type="InterPro" id="IPR018321">
    <property type="entry name" value="Glucosamine6P_isomerase_CS"/>
</dbReference>
<dbReference type="EC" id="3.5.99.6" evidence="6"/>
<evidence type="ECO:0000256" key="2">
    <source>
        <dbReference type="ARBA" id="ARBA00005526"/>
    </source>
</evidence>
<dbReference type="CDD" id="cd01399">
    <property type="entry name" value="GlcN6P_deaminase"/>
    <property type="match status" value="1"/>
</dbReference>
<keyword evidence="3 6" id="KW-0378">Hydrolase</keyword>
<keyword evidence="9" id="KW-1185">Reference proteome</keyword>
<evidence type="ECO:0000313" key="9">
    <source>
        <dbReference type="Proteomes" id="UP000037923"/>
    </source>
</evidence>
<accession>A0A0M9G8P4</accession>
<dbReference type="NCBIfam" id="TIGR00502">
    <property type="entry name" value="nagB"/>
    <property type="match status" value="1"/>
</dbReference>
<keyword evidence="4 6" id="KW-0119">Carbohydrate metabolism</keyword>
<proteinExistence type="inferred from homology"/>
<dbReference type="SUPFAM" id="SSF100950">
    <property type="entry name" value="NagB/RpiA/CoA transferase-like"/>
    <property type="match status" value="1"/>
</dbReference>
<feature type="domain" description="Glucosamine/galactosamine-6-phosphate isomerase" evidence="7">
    <location>
        <begin position="8"/>
        <end position="229"/>
    </location>
</feature>
<dbReference type="Gene3D" id="3.40.50.1360">
    <property type="match status" value="1"/>
</dbReference>
<comment type="function">
    <text evidence="5">Catalyzes the reversible conversion of alpha-D-glucosamine 6-phosphate (GlcN-6P) into beta-D-fructose 6-phosphate (Fru-6P) and ammonium ion, a regulatory reaction step in de novo uridine diphosphate-N-acetyl-alpha-D-glucosamine (UDP-GlcNAc) biosynthesis via hexosamine pathway.</text>
</comment>
<dbReference type="VEuPathDB" id="TriTrypDB:LpyrH10_02_3760"/>
<evidence type="ECO:0000256" key="4">
    <source>
        <dbReference type="ARBA" id="ARBA00023277"/>
    </source>
</evidence>
<evidence type="ECO:0000256" key="1">
    <source>
        <dbReference type="ARBA" id="ARBA00000644"/>
    </source>
</evidence>
<dbReference type="OMA" id="HVITQGI"/>
<dbReference type="GO" id="GO:0006043">
    <property type="term" value="P:glucosamine catabolic process"/>
    <property type="evidence" value="ECO:0007669"/>
    <property type="project" value="TreeGrafter"/>
</dbReference>
<organism evidence="8 9">
    <name type="scientific">Leptomonas pyrrhocoris</name>
    <name type="common">Firebug parasite</name>
    <dbReference type="NCBI Taxonomy" id="157538"/>
    <lineage>
        <taxon>Eukaryota</taxon>
        <taxon>Discoba</taxon>
        <taxon>Euglenozoa</taxon>
        <taxon>Kinetoplastea</taxon>
        <taxon>Metakinetoplastina</taxon>
        <taxon>Trypanosomatida</taxon>
        <taxon>Trypanosomatidae</taxon>
        <taxon>Leishmaniinae</taxon>
        <taxon>Leptomonas</taxon>
    </lineage>
</organism>
<dbReference type="InterPro" id="IPR006148">
    <property type="entry name" value="Glc/Gal-6P_isomerase"/>
</dbReference>
<keyword evidence="8" id="KW-0413">Isomerase</keyword>
<dbReference type="GO" id="GO:0019262">
    <property type="term" value="P:N-acetylneuraminate catabolic process"/>
    <property type="evidence" value="ECO:0007669"/>
    <property type="project" value="TreeGrafter"/>
</dbReference>
<dbReference type="Proteomes" id="UP000037923">
    <property type="component" value="Unassembled WGS sequence"/>
</dbReference>
<dbReference type="OrthoDB" id="7663298at2759"/>
<dbReference type="HAMAP" id="MF_01241">
    <property type="entry name" value="GlcN6P_deamin"/>
    <property type="match status" value="1"/>
</dbReference>
<dbReference type="InterPro" id="IPR004547">
    <property type="entry name" value="Glucosamine6P_isomerase"/>
</dbReference>
<dbReference type="GO" id="GO:0042802">
    <property type="term" value="F:identical protein binding"/>
    <property type="evidence" value="ECO:0007669"/>
    <property type="project" value="TreeGrafter"/>
</dbReference>
<dbReference type="GeneID" id="26901697"/>
<dbReference type="GO" id="GO:0016853">
    <property type="term" value="F:isomerase activity"/>
    <property type="evidence" value="ECO:0007669"/>
    <property type="project" value="UniProtKB-KW"/>
</dbReference>
<protein>
    <recommendedName>
        <fullName evidence="6">Glucosamine-6-phosphate isomerase</fullName>
        <ecNumber evidence="6">3.5.99.6</ecNumber>
    </recommendedName>
    <alternativeName>
        <fullName evidence="6">Glucosamine-6-phosphate isomerase</fullName>
    </alternativeName>
</protein>
<dbReference type="AlphaFoldDB" id="A0A0M9G8P4"/>
<dbReference type="InterPro" id="IPR037171">
    <property type="entry name" value="NagB/RpiA_transferase-like"/>
</dbReference>
<dbReference type="RefSeq" id="XP_015663402.1">
    <property type="nucleotide sequence ID" value="XM_015797882.1"/>
</dbReference>
<evidence type="ECO:0000256" key="6">
    <source>
        <dbReference type="RuleBase" id="RU361197"/>
    </source>
</evidence>
<dbReference type="PANTHER" id="PTHR11280">
    <property type="entry name" value="GLUCOSAMINE-6-PHOSPHATE ISOMERASE"/>
    <property type="match status" value="1"/>
</dbReference>
<dbReference type="GO" id="GO:0006046">
    <property type="term" value="P:N-acetylglucosamine catabolic process"/>
    <property type="evidence" value="ECO:0007669"/>
    <property type="project" value="TreeGrafter"/>
</dbReference>
<dbReference type="FunFam" id="3.40.50.1360:FF:000002">
    <property type="entry name" value="Glucosamine-6-phosphate deaminase"/>
    <property type="match status" value="1"/>
</dbReference>
<dbReference type="EMBL" id="LGTL01000002">
    <property type="protein sequence ID" value="KPA84963.1"/>
    <property type="molecule type" value="Genomic_DNA"/>
</dbReference>
<dbReference type="GO" id="GO:0005975">
    <property type="term" value="P:carbohydrate metabolic process"/>
    <property type="evidence" value="ECO:0007669"/>
    <property type="project" value="InterPro"/>
</dbReference>
<evidence type="ECO:0000259" key="7">
    <source>
        <dbReference type="Pfam" id="PF01182"/>
    </source>
</evidence>